<dbReference type="InterPro" id="IPR006558">
    <property type="entry name" value="LamG-like"/>
</dbReference>
<feature type="domain" description="LamG-like jellyroll fold" evidence="4">
    <location>
        <begin position="981"/>
        <end position="1118"/>
    </location>
</feature>
<keyword evidence="6" id="KW-1185">Reference proteome</keyword>
<dbReference type="Gene3D" id="2.60.120.200">
    <property type="match status" value="2"/>
</dbReference>
<evidence type="ECO:0000259" key="4">
    <source>
        <dbReference type="SMART" id="SM00560"/>
    </source>
</evidence>
<dbReference type="InterPro" id="IPR013517">
    <property type="entry name" value="FG-GAP"/>
</dbReference>
<dbReference type="SUPFAM" id="SSF49899">
    <property type="entry name" value="Concanavalin A-like lectins/glucanases"/>
    <property type="match status" value="2"/>
</dbReference>
<gene>
    <name evidence="5" type="ORF">Afil01_32140</name>
</gene>
<dbReference type="EMBL" id="BSTX01000002">
    <property type="protein sequence ID" value="GLZ78407.1"/>
    <property type="molecule type" value="Genomic_DNA"/>
</dbReference>
<proteinExistence type="predicted"/>
<evidence type="ECO:0000256" key="3">
    <source>
        <dbReference type="SAM" id="SignalP"/>
    </source>
</evidence>
<dbReference type="InterPro" id="IPR042837">
    <property type="entry name" value="PTX3"/>
</dbReference>
<dbReference type="SMART" id="SM00560">
    <property type="entry name" value="LamGL"/>
    <property type="match status" value="2"/>
</dbReference>
<comment type="caution">
    <text evidence="5">The sequence shown here is derived from an EMBL/GenBank/DDBJ whole genome shotgun (WGS) entry which is preliminary data.</text>
</comment>
<dbReference type="Gene3D" id="2.40.128.340">
    <property type="match status" value="1"/>
</dbReference>
<dbReference type="InterPro" id="IPR028994">
    <property type="entry name" value="Integrin_alpha_N"/>
</dbReference>
<dbReference type="Pfam" id="PF13385">
    <property type="entry name" value="Laminin_G_3"/>
    <property type="match status" value="2"/>
</dbReference>
<sequence length="1501" mass="157368">MTRTRLATGITAALISGLLTIPLTASDAAAACPSGLWGQDEALAEAAACAGDVEVLSLKGETAQVWARPDGQLAARASMYPERVQNESGAWVPSDATLAVGPHGEITPAAASVDMWFPTAGASPTVVARMGETELTVTLDGVTAALPQPVLSGNVATYPEISPGIDLQLTAEVTGFSHVLVVKTPAAAESPLARDASFTVAVENGELREGEAETLEVVDPTTGTVLLSTGTATVWDSSVAVPAAGSGARGAATGGAVPAPRHVTMDVSMRGTKVSVHPDTAFLTDPATTFPVYIDPPWSESDSAYAILTDQRGSYYNSPHPPSNKNEGYLKVGYTTEDYVFRSRSLLKFPLDMKTLAGTKITAARLQLTQGWSWKPGSGDCDGGSGVGLYRVPAFNKNVTWSTSWNSGGGGWGDKLSSNYQQRRWNSASCSAAQVEWDAVGGVRDAVSAGESSIYLGLRANNEGDITEWRKYRTDATLYVTYNTYPAIDSGGVRVDGKECATGATRPSVSDATRGDGRGPKIEAVVQDRDVAADGNALKTRMWWKKDSDASFPPGVQRDQGGLGDGTTAVMYTDELDEGVYAVKLDVTDGKLDSRKQITCEFVVDLTAPGATTIASSDYPPFSTKPEGEGGIGVTGSFTLTSTDTDVVAYEVCLNEGGCDVTVPAGGTVRVTPTQAGKNILIVRAVDKAGNTPEAASEYEFGVGAKEVPAVGSWTWQRLNGGAVLNEVTGGVVLQPYGSPSSPAGHLRVDAAAGTSATAGYFAPNDKVIDTARSFTISAWAKPDNLIGHQTVLSVAAVNRPGVYLKYNPDFQRWTFDCPDADVASPAWFTVKSINQPVVDRWTHLVGVFDEGSKQMSLYVDGVLQGTTARTKAYTSPGPMWVGQAAGTAGGGSVWSPFTGALDDVQVWNRVVTKDEIGLRATQTERTGRWTLDMGSGTDTGGYNSALTLGTGVSTSSDKTGLNLAGTGCAEAARPVLWTSRSFSAAAWVRLSDKTADRTVLSQAGANRTAFALEYNATADRWRFSMSSADSTTSAVTVVDSAASPLINKWMHLTITFDAVTGRMSLYVNGGAAATATHTGIWNGPGVFRIGCGGPAPGRYWRGDIDDVSTFAGVLSTGDVKSRVDTVDRVMAEAKRKPETLPQRPRDDRMLTLEFSEGGNAVIRALGYDKYSGSWNESALWMSSDSDHYARTTSMRTGYLNGDGILDAVILHEAHTYEMRPGWTHSVISSRTVTMTVLIGRASGFSPQGRPTLLETTTGTTENPTAPAGVWNPAITRLGIGDIDTDGDGDLIATSDICSGGPRIFLNAGKTFAAPVTAPASSIDWCVRGAAQPQVTDLNGDGAAEFAVLATAGFGVGARFGVHLGLGNGGLVAPSAAAWSSTSAGWNAVNLQTVSGDLTGDSAPDVAVLRKNTTTGNWTFDVFATVKGTTGVSNPVTRLSTATPNRFDFATPTLLDGDGDGDLDLVIRYADGTVTQAWLYKNTGGAFGGESLLWTREVPVT</sequence>
<dbReference type="Proteomes" id="UP001165079">
    <property type="component" value="Unassembled WGS sequence"/>
</dbReference>
<name>A0A9W6SMB5_9ACTN</name>
<accession>A0A9W6SMB5</accession>
<reference evidence="5" key="1">
    <citation type="submission" date="2023-03" db="EMBL/GenBank/DDBJ databases">
        <title>Actinorhabdospora filicis NBRC 111898.</title>
        <authorList>
            <person name="Ichikawa N."/>
            <person name="Sato H."/>
            <person name="Tonouchi N."/>
        </authorList>
    </citation>
    <scope>NUCLEOTIDE SEQUENCE</scope>
    <source>
        <strain evidence="5">NBRC 111898</strain>
    </source>
</reference>
<protein>
    <recommendedName>
        <fullName evidence="4">LamG-like jellyroll fold domain-containing protein</fullName>
    </recommendedName>
</protein>
<dbReference type="RefSeq" id="WP_285663562.1">
    <property type="nucleotide sequence ID" value="NZ_BSTX01000002.1"/>
</dbReference>
<dbReference type="GO" id="GO:0006955">
    <property type="term" value="P:immune response"/>
    <property type="evidence" value="ECO:0007669"/>
    <property type="project" value="InterPro"/>
</dbReference>
<dbReference type="PANTHER" id="PTHR46943:SF1">
    <property type="entry name" value="PENTRAXIN-RELATED PROTEIN PTX3"/>
    <property type="match status" value="1"/>
</dbReference>
<dbReference type="InterPro" id="IPR013320">
    <property type="entry name" value="ConA-like_dom_sf"/>
</dbReference>
<evidence type="ECO:0000256" key="1">
    <source>
        <dbReference type="ARBA" id="ARBA00022729"/>
    </source>
</evidence>
<organism evidence="5 6">
    <name type="scientific">Actinorhabdospora filicis</name>
    <dbReference type="NCBI Taxonomy" id="1785913"/>
    <lineage>
        <taxon>Bacteria</taxon>
        <taxon>Bacillati</taxon>
        <taxon>Actinomycetota</taxon>
        <taxon>Actinomycetes</taxon>
        <taxon>Micromonosporales</taxon>
        <taxon>Micromonosporaceae</taxon>
        <taxon>Actinorhabdospora</taxon>
    </lineage>
</organism>
<dbReference type="Pfam" id="PF13517">
    <property type="entry name" value="FG-GAP_3"/>
    <property type="match status" value="1"/>
</dbReference>
<dbReference type="SUPFAM" id="SSF69318">
    <property type="entry name" value="Integrin alpha N-terminal domain"/>
    <property type="match status" value="1"/>
</dbReference>
<dbReference type="PANTHER" id="PTHR46943">
    <property type="entry name" value="PENTRAXIN-RELATED PROTEIN PTX3"/>
    <property type="match status" value="1"/>
</dbReference>
<feature type="chain" id="PRO_5040964725" description="LamG-like jellyroll fold domain-containing protein" evidence="3">
    <location>
        <begin position="26"/>
        <end position="1501"/>
    </location>
</feature>
<feature type="domain" description="LamG-like jellyroll fold" evidence="4">
    <location>
        <begin position="773"/>
        <end position="915"/>
    </location>
</feature>
<feature type="signal peptide" evidence="3">
    <location>
        <begin position="1"/>
        <end position="25"/>
    </location>
</feature>
<evidence type="ECO:0000256" key="2">
    <source>
        <dbReference type="ARBA" id="ARBA00023157"/>
    </source>
</evidence>
<evidence type="ECO:0000313" key="6">
    <source>
        <dbReference type="Proteomes" id="UP001165079"/>
    </source>
</evidence>
<keyword evidence="2" id="KW-1015">Disulfide bond</keyword>
<keyword evidence="1 3" id="KW-0732">Signal</keyword>
<evidence type="ECO:0000313" key="5">
    <source>
        <dbReference type="EMBL" id="GLZ78407.1"/>
    </source>
</evidence>